<name>A0A1T4SPI5_9HYPH</name>
<keyword evidence="3" id="KW-1185">Reference proteome</keyword>
<sequence>MTGQGRSASRGAPAFHPRNYAEQNPAETGVNTDLTGQCSA</sequence>
<evidence type="ECO:0000256" key="1">
    <source>
        <dbReference type="SAM" id="MobiDB-lite"/>
    </source>
</evidence>
<evidence type="ECO:0000313" key="3">
    <source>
        <dbReference type="Proteomes" id="UP000190135"/>
    </source>
</evidence>
<feature type="region of interest" description="Disordered" evidence="1">
    <location>
        <begin position="1"/>
        <end position="40"/>
    </location>
</feature>
<dbReference type="Proteomes" id="UP000190135">
    <property type="component" value="Unassembled WGS sequence"/>
</dbReference>
<feature type="compositionally biased region" description="Polar residues" evidence="1">
    <location>
        <begin position="21"/>
        <end position="40"/>
    </location>
</feature>
<gene>
    <name evidence="2" type="ORF">SAMN05428963_112116</name>
</gene>
<dbReference type="EMBL" id="FUXL01000012">
    <property type="protein sequence ID" value="SKA30076.1"/>
    <property type="molecule type" value="Genomic_DNA"/>
</dbReference>
<accession>A0A1T4SPI5</accession>
<reference evidence="2 3" key="1">
    <citation type="submission" date="2017-02" db="EMBL/GenBank/DDBJ databases">
        <authorList>
            <person name="Peterson S.W."/>
        </authorList>
    </citation>
    <scope>NUCLEOTIDE SEQUENCE [LARGE SCALE GENOMIC DNA]</scope>
    <source>
        <strain evidence="2 3">USBA 369</strain>
    </source>
</reference>
<protein>
    <submittedName>
        <fullName evidence="2">Uncharacterized protein</fullName>
    </submittedName>
</protein>
<dbReference type="AlphaFoldDB" id="A0A1T4SPI5"/>
<evidence type="ECO:0000313" key="2">
    <source>
        <dbReference type="EMBL" id="SKA30076.1"/>
    </source>
</evidence>
<proteinExistence type="predicted"/>
<organism evidence="2 3">
    <name type="scientific">Consotaella salsifontis</name>
    <dbReference type="NCBI Taxonomy" id="1365950"/>
    <lineage>
        <taxon>Bacteria</taxon>
        <taxon>Pseudomonadati</taxon>
        <taxon>Pseudomonadota</taxon>
        <taxon>Alphaproteobacteria</taxon>
        <taxon>Hyphomicrobiales</taxon>
        <taxon>Aurantimonadaceae</taxon>
        <taxon>Consotaella</taxon>
    </lineage>
</organism>